<comment type="caution">
    <text evidence="2">The sequence shown here is derived from an EMBL/GenBank/DDBJ whole genome shotgun (WGS) entry which is preliminary data.</text>
</comment>
<dbReference type="AlphaFoldDB" id="A0A498KM91"/>
<dbReference type="Proteomes" id="UP000290289">
    <property type="component" value="Chromosome 1"/>
</dbReference>
<feature type="region of interest" description="Disordered" evidence="1">
    <location>
        <begin position="30"/>
        <end position="79"/>
    </location>
</feature>
<sequence length="683" mass="73921">MMFGGRSMGGGGGGGSVFRTVSRAAVTRTVAGGPPIQEPLSSSSSSPATANTTTTTSTSRHTQKPSSSHNLSLSSPTSPFASCNNPLASNCGTPGWPSSPRLDDFDWVTVDNGISSEDDERVSHGFLDDFVLGPVPSKDEVHSAVSALQQVISPFIRDKFGSESDRAVDDQITSASAGFVHPASSAGSELDWMEPSANLSNNSKMLQSYGSERVYDAFHLLQTETSVQRMVISLSSDRAVWDAVMNNEVVRELRESFYADEDNKSESPDENSDDNDKATNIVKWIFQNTMAKVMEAVEKITKIMGDLFQPPSRENAKAEPSNRFEDRLKKSFMLSVVVLSMGGGGGGGSVFRTVSRAAVTRTVTGGPPIQEPLSSSSSSPATANTTTTTSTSRHTQKPSSSHNLSLSSPTSPFASCNNPLASNCATPGWPSSPRLDDFDWVTVDNGVSSEDDERVSHGFLDDFVLGPVPSKDEVHSAVSALQQVISPFIRDKFGSESDRAVDDQITSASAGFVHPASSAGSELDWMEPSAYLSNSSRMLQSYGSERVYDAFHLLQTESSVQRMVISLSSDRAVWDAVMNNEVVRELRESFYADEDNKSESPDENSDDNDKATNIVKWIFQNTMAKVMEAVEKITKIIGDLFQPPSRENAKAEPSNRFEDRLKKSFMLSVVVLLIVVVTRTHKA</sequence>
<dbReference type="PANTHER" id="PTHR33625:SF3">
    <property type="entry name" value="OS04G0550700 PROTEIN"/>
    <property type="match status" value="1"/>
</dbReference>
<name>A0A498KM91_MALDO</name>
<protein>
    <submittedName>
        <fullName evidence="2">Uncharacterized protein</fullName>
    </submittedName>
</protein>
<feature type="compositionally biased region" description="Low complexity" evidence="1">
    <location>
        <begin position="374"/>
        <end position="412"/>
    </location>
</feature>
<reference evidence="2 3" key="1">
    <citation type="submission" date="2018-10" db="EMBL/GenBank/DDBJ databases">
        <title>A high-quality apple genome assembly.</title>
        <authorList>
            <person name="Hu J."/>
        </authorList>
    </citation>
    <scope>NUCLEOTIDE SEQUENCE [LARGE SCALE GENOMIC DNA]</scope>
    <source>
        <strain evidence="3">cv. HFTH1</strain>
        <tissue evidence="2">Young leaf</tissue>
    </source>
</reference>
<evidence type="ECO:0000313" key="3">
    <source>
        <dbReference type="Proteomes" id="UP000290289"/>
    </source>
</evidence>
<proteinExistence type="predicted"/>
<accession>A0A498KM91</accession>
<organism evidence="2 3">
    <name type="scientific">Malus domestica</name>
    <name type="common">Apple</name>
    <name type="synonym">Pyrus malus</name>
    <dbReference type="NCBI Taxonomy" id="3750"/>
    <lineage>
        <taxon>Eukaryota</taxon>
        <taxon>Viridiplantae</taxon>
        <taxon>Streptophyta</taxon>
        <taxon>Embryophyta</taxon>
        <taxon>Tracheophyta</taxon>
        <taxon>Spermatophyta</taxon>
        <taxon>Magnoliopsida</taxon>
        <taxon>eudicotyledons</taxon>
        <taxon>Gunneridae</taxon>
        <taxon>Pentapetalae</taxon>
        <taxon>rosids</taxon>
        <taxon>fabids</taxon>
        <taxon>Rosales</taxon>
        <taxon>Rosaceae</taxon>
        <taxon>Amygdaloideae</taxon>
        <taxon>Maleae</taxon>
        <taxon>Malus</taxon>
    </lineage>
</organism>
<keyword evidence="3" id="KW-1185">Reference proteome</keyword>
<feature type="region of interest" description="Disordered" evidence="1">
    <location>
        <begin position="362"/>
        <end position="412"/>
    </location>
</feature>
<dbReference type="PANTHER" id="PTHR33625">
    <property type="entry name" value="OS08G0179900 PROTEIN"/>
    <property type="match status" value="1"/>
</dbReference>
<feature type="compositionally biased region" description="Low complexity" evidence="1">
    <location>
        <begin position="41"/>
        <end position="79"/>
    </location>
</feature>
<gene>
    <name evidence="2" type="ORF">DVH24_022750</name>
</gene>
<dbReference type="EMBL" id="RDQH01000327">
    <property type="protein sequence ID" value="RXI08606.1"/>
    <property type="molecule type" value="Genomic_DNA"/>
</dbReference>
<evidence type="ECO:0000313" key="2">
    <source>
        <dbReference type="EMBL" id="RXI08606.1"/>
    </source>
</evidence>
<evidence type="ECO:0000256" key="1">
    <source>
        <dbReference type="SAM" id="MobiDB-lite"/>
    </source>
</evidence>